<dbReference type="Pfam" id="PF07686">
    <property type="entry name" value="V-set"/>
    <property type="match status" value="1"/>
</dbReference>
<dbReference type="InterPro" id="IPR013783">
    <property type="entry name" value="Ig-like_fold"/>
</dbReference>
<feature type="signal peptide" evidence="3">
    <location>
        <begin position="1"/>
        <end position="21"/>
    </location>
</feature>
<organism evidence="5 6">
    <name type="scientific">Vombatus ursinus</name>
    <name type="common">Common wombat</name>
    <dbReference type="NCBI Taxonomy" id="29139"/>
    <lineage>
        <taxon>Eukaryota</taxon>
        <taxon>Metazoa</taxon>
        <taxon>Chordata</taxon>
        <taxon>Craniata</taxon>
        <taxon>Vertebrata</taxon>
        <taxon>Euteleostomi</taxon>
        <taxon>Mammalia</taxon>
        <taxon>Metatheria</taxon>
        <taxon>Diprotodontia</taxon>
        <taxon>Vombatidae</taxon>
        <taxon>Vombatus</taxon>
    </lineage>
</organism>
<evidence type="ECO:0000256" key="1">
    <source>
        <dbReference type="ARBA" id="ARBA00022729"/>
    </source>
</evidence>
<keyword evidence="6" id="KW-1185">Reference proteome</keyword>
<protein>
    <recommendedName>
        <fullName evidence="4">Ig-like domain-containing protein</fullName>
    </recommendedName>
</protein>
<reference evidence="6" key="1">
    <citation type="submission" date="2018-12" db="EMBL/GenBank/DDBJ databases">
        <authorList>
            <person name="Yazar S."/>
        </authorList>
    </citation>
    <scope>NUCLEOTIDE SEQUENCE [LARGE SCALE GENOMIC DNA]</scope>
</reference>
<dbReference type="GO" id="GO:0002376">
    <property type="term" value="P:immune system process"/>
    <property type="evidence" value="ECO:0007669"/>
    <property type="project" value="UniProtKB-KW"/>
</dbReference>
<evidence type="ECO:0000256" key="3">
    <source>
        <dbReference type="SAM" id="SignalP"/>
    </source>
</evidence>
<keyword evidence="1 3" id="KW-0732">Signal</keyword>
<evidence type="ECO:0000256" key="2">
    <source>
        <dbReference type="ARBA" id="ARBA00022859"/>
    </source>
</evidence>
<dbReference type="GO" id="GO:0007166">
    <property type="term" value="P:cell surface receptor signaling pathway"/>
    <property type="evidence" value="ECO:0007669"/>
    <property type="project" value="TreeGrafter"/>
</dbReference>
<dbReference type="InterPro" id="IPR013106">
    <property type="entry name" value="Ig_V-set"/>
</dbReference>
<dbReference type="InterPro" id="IPR007110">
    <property type="entry name" value="Ig-like_dom"/>
</dbReference>
<feature type="domain" description="Ig-like" evidence="4">
    <location>
        <begin position="18"/>
        <end position="125"/>
    </location>
</feature>
<dbReference type="STRING" id="29139.ENSVURP00010029428"/>
<dbReference type="PANTHER" id="PTHR23268:SF110">
    <property type="entry name" value="T CELL RECEPTOR BETA VARIABLE 27"/>
    <property type="match status" value="1"/>
</dbReference>
<evidence type="ECO:0000313" key="5">
    <source>
        <dbReference type="Ensembl" id="ENSVURP00010029428.1"/>
    </source>
</evidence>
<dbReference type="Ensembl" id="ENSVURT00010033519.1">
    <property type="protein sequence ID" value="ENSVURP00010029428.1"/>
    <property type="gene ID" value="ENSVURG00010022501.1"/>
</dbReference>
<dbReference type="GeneTree" id="ENSGT00940000163595"/>
<evidence type="ECO:0000313" key="6">
    <source>
        <dbReference type="Proteomes" id="UP000314987"/>
    </source>
</evidence>
<dbReference type="Proteomes" id="UP000314987">
    <property type="component" value="Unassembled WGS sequence"/>
</dbReference>
<keyword evidence="2" id="KW-0391">Immunity</keyword>
<reference evidence="5" key="2">
    <citation type="submission" date="2025-08" db="UniProtKB">
        <authorList>
            <consortium name="Ensembl"/>
        </authorList>
    </citation>
    <scope>IDENTIFICATION</scope>
</reference>
<accession>A0A4X2LZD3</accession>
<reference evidence="5" key="3">
    <citation type="submission" date="2025-09" db="UniProtKB">
        <authorList>
            <consortium name="Ensembl"/>
        </authorList>
    </citation>
    <scope>IDENTIFICATION</scope>
</reference>
<dbReference type="GO" id="GO:0005886">
    <property type="term" value="C:plasma membrane"/>
    <property type="evidence" value="ECO:0007669"/>
    <property type="project" value="TreeGrafter"/>
</dbReference>
<dbReference type="PANTHER" id="PTHR23268">
    <property type="entry name" value="T-CELL RECEPTOR BETA CHAIN"/>
    <property type="match status" value="1"/>
</dbReference>
<dbReference type="InterPro" id="IPR050413">
    <property type="entry name" value="TCR_beta_variable"/>
</dbReference>
<dbReference type="PROSITE" id="PS50835">
    <property type="entry name" value="IG_LIKE"/>
    <property type="match status" value="1"/>
</dbReference>
<feature type="chain" id="PRO_5021246318" description="Ig-like domain-containing protein" evidence="3">
    <location>
        <begin position="22"/>
        <end position="195"/>
    </location>
</feature>
<evidence type="ECO:0000259" key="4">
    <source>
        <dbReference type="PROSITE" id="PS50835"/>
    </source>
</evidence>
<dbReference type="OMA" id="FPRHKIL"/>
<dbReference type="Gene3D" id="2.60.40.10">
    <property type="entry name" value="Immunoglobulins"/>
    <property type="match status" value="1"/>
</dbReference>
<proteinExistence type="predicted"/>
<sequence>MGTRLLYCVTIFLLEVDPTHAKITQFPRHLIIGKGQAVTMACDQDTQYNQMFWYQQTPEKDPGSGLQLISYSLNVGFTDTEIPHGYDASRKEKSFFLLTLKSANTNQTSEYFCASSITTAEQSVLFLAQKKAISRGEMTWPHQAPPEKKEGRYYLRNTLEDPAGSSSLQQRPLGSIPVLPFPVLAWAAVALRQEK</sequence>
<dbReference type="SUPFAM" id="SSF48726">
    <property type="entry name" value="Immunoglobulin"/>
    <property type="match status" value="1"/>
</dbReference>
<dbReference type="InterPro" id="IPR036179">
    <property type="entry name" value="Ig-like_dom_sf"/>
</dbReference>
<dbReference type="AlphaFoldDB" id="A0A4X2LZD3"/>
<name>A0A4X2LZD3_VOMUR</name>